<accession>A0A2J7RHF6</accession>
<evidence type="ECO:0000313" key="1">
    <source>
        <dbReference type="EMBL" id="PNF40265.1"/>
    </source>
</evidence>
<sequence length="65" mass="6897">MVAVSALEANKENLQGSEAVYFGSPYGGYGAYGAYPYTSFAGYPSAVHGYPNVAAGYHAAFPFYR</sequence>
<evidence type="ECO:0000313" key="2">
    <source>
        <dbReference type="Proteomes" id="UP000235965"/>
    </source>
</evidence>
<organism evidence="1 2">
    <name type="scientific">Cryptotermes secundus</name>
    <dbReference type="NCBI Taxonomy" id="105785"/>
    <lineage>
        <taxon>Eukaryota</taxon>
        <taxon>Metazoa</taxon>
        <taxon>Ecdysozoa</taxon>
        <taxon>Arthropoda</taxon>
        <taxon>Hexapoda</taxon>
        <taxon>Insecta</taxon>
        <taxon>Pterygota</taxon>
        <taxon>Neoptera</taxon>
        <taxon>Polyneoptera</taxon>
        <taxon>Dictyoptera</taxon>
        <taxon>Blattodea</taxon>
        <taxon>Blattoidea</taxon>
        <taxon>Termitoidae</taxon>
        <taxon>Kalotermitidae</taxon>
        <taxon>Cryptotermitinae</taxon>
        <taxon>Cryptotermes</taxon>
    </lineage>
</organism>
<dbReference type="EMBL" id="NEVH01003743">
    <property type="protein sequence ID" value="PNF40265.1"/>
    <property type="molecule type" value="Genomic_DNA"/>
</dbReference>
<proteinExistence type="predicted"/>
<keyword evidence="2" id="KW-1185">Reference proteome</keyword>
<name>A0A2J7RHF6_9NEOP</name>
<protein>
    <submittedName>
        <fullName evidence="1">Uncharacterized protein</fullName>
    </submittedName>
</protein>
<reference evidence="1 2" key="1">
    <citation type="submission" date="2017-12" db="EMBL/GenBank/DDBJ databases">
        <title>Hemimetabolous genomes reveal molecular basis of termite eusociality.</title>
        <authorList>
            <person name="Harrison M.C."/>
            <person name="Jongepier E."/>
            <person name="Robertson H.M."/>
            <person name="Arning N."/>
            <person name="Bitard-Feildel T."/>
            <person name="Chao H."/>
            <person name="Childers C.P."/>
            <person name="Dinh H."/>
            <person name="Doddapaneni H."/>
            <person name="Dugan S."/>
            <person name="Gowin J."/>
            <person name="Greiner C."/>
            <person name="Han Y."/>
            <person name="Hu H."/>
            <person name="Hughes D.S.T."/>
            <person name="Huylmans A.-K."/>
            <person name="Kemena C."/>
            <person name="Kremer L.P.M."/>
            <person name="Lee S.L."/>
            <person name="Lopez-Ezquerra A."/>
            <person name="Mallet L."/>
            <person name="Monroy-Kuhn J.M."/>
            <person name="Moser A."/>
            <person name="Murali S.C."/>
            <person name="Muzny D.M."/>
            <person name="Otani S."/>
            <person name="Piulachs M.-D."/>
            <person name="Poelchau M."/>
            <person name="Qu J."/>
            <person name="Schaub F."/>
            <person name="Wada-Katsumata A."/>
            <person name="Worley K.C."/>
            <person name="Xie Q."/>
            <person name="Ylla G."/>
            <person name="Poulsen M."/>
            <person name="Gibbs R.A."/>
            <person name="Schal C."/>
            <person name="Richards S."/>
            <person name="Belles X."/>
            <person name="Korb J."/>
            <person name="Bornberg-Bauer E."/>
        </authorList>
    </citation>
    <scope>NUCLEOTIDE SEQUENCE [LARGE SCALE GENOMIC DNA]</scope>
    <source>
        <tissue evidence="1">Whole body</tissue>
    </source>
</reference>
<dbReference type="AlphaFoldDB" id="A0A2J7RHF6"/>
<dbReference type="InParanoid" id="A0A2J7RHF6"/>
<gene>
    <name evidence="1" type="ORF">B7P43_G06532</name>
</gene>
<dbReference type="Proteomes" id="UP000235965">
    <property type="component" value="Unassembled WGS sequence"/>
</dbReference>
<comment type="caution">
    <text evidence="1">The sequence shown here is derived from an EMBL/GenBank/DDBJ whole genome shotgun (WGS) entry which is preliminary data.</text>
</comment>